<dbReference type="CDD" id="cd06891">
    <property type="entry name" value="PX_Vps17p"/>
    <property type="match status" value="1"/>
</dbReference>
<accession>A0A0H5C3M7</accession>
<feature type="coiled-coil region" evidence="2">
    <location>
        <begin position="407"/>
        <end position="434"/>
    </location>
</feature>
<comment type="function">
    <text evidence="1">Component of the membrane-associated retromer complex which is essential in endosome-to-Golgi retrograde transport.</text>
</comment>
<keyword evidence="2" id="KW-0175">Coiled coil</keyword>
<dbReference type="GO" id="GO:0005768">
    <property type="term" value="C:endosome"/>
    <property type="evidence" value="ECO:0007669"/>
    <property type="project" value="TreeGrafter"/>
</dbReference>
<feature type="region of interest" description="Disordered" evidence="3">
    <location>
        <begin position="1"/>
        <end position="94"/>
    </location>
</feature>
<dbReference type="Pfam" id="PF00787">
    <property type="entry name" value="PX"/>
    <property type="match status" value="1"/>
</dbReference>
<protein>
    <recommendedName>
        <fullName evidence="1">Vacuolar protein sorting-associated protein 17</fullName>
    </recommendedName>
</protein>
<organism evidence="6 8">
    <name type="scientific">Cyberlindnera jadinii (strain ATCC 18201 / CBS 1600 / BCRC 20928 / JCM 3617 / NBRC 0987 / NRRL Y-1542)</name>
    <name type="common">Torula yeast</name>
    <name type="synonym">Candida utilis</name>
    <dbReference type="NCBI Taxonomy" id="983966"/>
    <lineage>
        <taxon>Eukaryota</taxon>
        <taxon>Fungi</taxon>
        <taxon>Dikarya</taxon>
        <taxon>Ascomycota</taxon>
        <taxon>Saccharomycotina</taxon>
        <taxon>Saccharomycetes</taxon>
        <taxon>Phaffomycetales</taxon>
        <taxon>Phaffomycetaceae</taxon>
        <taxon>Cyberlindnera</taxon>
    </lineage>
</organism>
<dbReference type="InterPro" id="IPR036871">
    <property type="entry name" value="PX_dom_sf"/>
</dbReference>
<dbReference type="Gene3D" id="1.20.1270.60">
    <property type="entry name" value="Arfaptin homology (AH) domain/BAR domain"/>
    <property type="match status" value="1"/>
</dbReference>
<sequence length="569" mass="63678">MTSTIPYDPDEFDNNPFAEPSGSVLGGSAISSAATATTPKTPPNEGIVEEHAAEPDSEVNDGSHDDGESHTAGSKDTVEEEDAKPTESAPGAKTLTLIPERCEDPSLYTITVKVTSLERSGSLVNKKENPAVIFDLSTNITHFRKKMYKGVKKSYAEFHLFWKFLNGANPECFVPAIPLAYTNFGILNEEDYKRTLHSFQVWFSRITGNPILVRNEEFVFFVESDFGTYSPIHKSELPATGLKRKTLKQFQPPYDEVLELAEFRPLVKSTYQNAKSSIEKLEKLSKLRRQLGQHENELGAMIAELCVLETTHPGMQNMWKKFGKTLTTVGDLDSVMGSYELATLGDGLQGIINDGYIIKEALTNRHLLMRDLINAQATTKVKHESARKLRNKRDINPIKVDEAIRSLEEATGYEDELSKKIKRITEEMLIEKKEYMAQLDEQIKAIMRDFVVKRIDHERRKLRVLEKVRIDVRLVDENGGLARLGRESYPLTTKNVLTSSQTLDGDSWSGDRKVSHVSRDLLNNDDDNDAMEHDDAQHDSAQAQAPDDAADETPLDARNAASLLGGSTF</sequence>
<gene>
    <name evidence="6" type="ORF">BN1211_3047</name>
    <name evidence="7" type="ORF">CYBJADRAFT_123564</name>
</gene>
<evidence type="ECO:0000256" key="3">
    <source>
        <dbReference type="SAM" id="MobiDB-lite"/>
    </source>
</evidence>
<dbReference type="STRING" id="983966.A0A0H5C3M7"/>
<evidence type="ECO:0000256" key="1">
    <source>
        <dbReference type="PIRNR" id="PIRNR011791"/>
    </source>
</evidence>
<reference evidence="8" key="2">
    <citation type="journal article" date="2015" name="J. Biotechnol.">
        <title>The structure of the Cyberlindnera jadinii genome and its relation to Candida utilis analyzed by the occurrence of single nucleotide polymorphisms.</title>
        <authorList>
            <person name="Rupp O."/>
            <person name="Brinkrolf K."/>
            <person name="Buerth C."/>
            <person name="Kunigo M."/>
            <person name="Schneider J."/>
            <person name="Jaenicke S."/>
            <person name="Goesmann A."/>
            <person name="Puehler A."/>
            <person name="Jaeger K.-E."/>
            <person name="Ernst J.F."/>
        </authorList>
    </citation>
    <scope>NUCLEOTIDE SEQUENCE [LARGE SCALE GENOMIC DNA]</scope>
    <source>
        <strain evidence="8">ATCC 18201 / CBS 1600 / BCRC 20928 / JCM 3617 / NBRC 0987 / NRRL Y-1542</strain>
    </source>
</reference>
<feature type="domain" description="Sorting nexin/Vps5-like C-terminal" evidence="5">
    <location>
        <begin position="276"/>
        <end position="466"/>
    </location>
</feature>
<name>A0A0H5C3M7_CYBJN</name>
<reference evidence="7 9" key="3">
    <citation type="journal article" date="2016" name="Proc. Natl. Acad. Sci. U.S.A.">
        <title>Comparative genomics of biotechnologically important yeasts.</title>
        <authorList>
            <person name="Riley R."/>
            <person name="Haridas S."/>
            <person name="Wolfe K.H."/>
            <person name="Lopes M.R."/>
            <person name="Hittinger C.T."/>
            <person name="Goeker M."/>
            <person name="Salamov A.A."/>
            <person name="Wisecaver J.H."/>
            <person name="Long T.M."/>
            <person name="Calvey C.H."/>
            <person name="Aerts A.L."/>
            <person name="Barry K.W."/>
            <person name="Choi C."/>
            <person name="Clum A."/>
            <person name="Coughlan A.Y."/>
            <person name="Deshpande S."/>
            <person name="Douglass A.P."/>
            <person name="Hanson S.J."/>
            <person name="Klenk H.-P."/>
            <person name="LaButti K.M."/>
            <person name="Lapidus A."/>
            <person name="Lindquist E.A."/>
            <person name="Lipzen A.M."/>
            <person name="Meier-Kolthoff J.P."/>
            <person name="Ohm R.A."/>
            <person name="Otillar R.P."/>
            <person name="Pangilinan J.L."/>
            <person name="Peng Y."/>
            <person name="Rokas A."/>
            <person name="Rosa C.A."/>
            <person name="Scheuner C."/>
            <person name="Sibirny A.A."/>
            <person name="Slot J.C."/>
            <person name="Stielow J.B."/>
            <person name="Sun H."/>
            <person name="Kurtzman C.P."/>
            <person name="Blackwell M."/>
            <person name="Grigoriev I.V."/>
            <person name="Jeffries T.W."/>
        </authorList>
    </citation>
    <scope>NUCLEOTIDE SEQUENCE [LARGE SCALE GENOMIC DNA]</scope>
    <source>
        <strain evidence="9">ATCC 18201 / CBS 1600 / BCRC 20928 / JCM 3617 / NBRC 0987 / NRRL Y-1542</strain>
        <strain evidence="7">NRRL Y-1542</strain>
    </source>
</reference>
<proteinExistence type="inferred from homology"/>
<evidence type="ECO:0000313" key="9">
    <source>
        <dbReference type="Proteomes" id="UP000094389"/>
    </source>
</evidence>
<evidence type="ECO:0000259" key="4">
    <source>
        <dbReference type="Pfam" id="PF00787"/>
    </source>
</evidence>
<evidence type="ECO:0000313" key="8">
    <source>
        <dbReference type="Proteomes" id="UP000038830"/>
    </source>
</evidence>
<dbReference type="SUPFAM" id="SSF64268">
    <property type="entry name" value="PX domain"/>
    <property type="match status" value="1"/>
</dbReference>
<dbReference type="EMBL" id="CDQK01000003">
    <property type="protein sequence ID" value="CEP22645.1"/>
    <property type="molecule type" value="Genomic_DNA"/>
</dbReference>
<dbReference type="GO" id="GO:0006886">
    <property type="term" value="P:intracellular protein transport"/>
    <property type="evidence" value="ECO:0007669"/>
    <property type="project" value="TreeGrafter"/>
</dbReference>
<evidence type="ECO:0000313" key="6">
    <source>
        <dbReference type="EMBL" id="CEP22645.1"/>
    </source>
</evidence>
<dbReference type="GO" id="GO:0042147">
    <property type="term" value="P:retrograde transport, endosome to Golgi"/>
    <property type="evidence" value="ECO:0007669"/>
    <property type="project" value="InterPro"/>
</dbReference>
<keyword evidence="1" id="KW-0653">Protein transport</keyword>
<dbReference type="OMA" id="FYLGTME"/>
<keyword evidence="9" id="KW-1185">Reference proteome</keyword>
<dbReference type="AlphaFoldDB" id="A0A0H5C3M7"/>
<dbReference type="InterPro" id="IPR037907">
    <property type="entry name" value="Vps17_PX"/>
</dbReference>
<reference evidence="6" key="1">
    <citation type="submission" date="2014-12" db="EMBL/GenBank/DDBJ databases">
        <authorList>
            <person name="Jaenicke S."/>
        </authorList>
    </citation>
    <scope>NUCLEOTIDE SEQUENCE [LARGE SCALE GENOMIC DNA]</scope>
    <source>
        <strain evidence="6">CBS1600</strain>
    </source>
</reference>
<evidence type="ECO:0000313" key="7">
    <source>
        <dbReference type="EMBL" id="ODV75521.1"/>
    </source>
</evidence>
<dbReference type="InterPro" id="IPR001683">
    <property type="entry name" value="PX_dom"/>
</dbReference>
<dbReference type="InterPro" id="IPR015404">
    <property type="entry name" value="Vps5_C"/>
</dbReference>
<dbReference type="GO" id="GO:0032266">
    <property type="term" value="F:phosphatidylinositol-3-phosphate binding"/>
    <property type="evidence" value="ECO:0007669"/>
    <property type="project" value="TreeGrafter"/>
</dbReference>
<evidence type="ECO:0000256" key="2">
    <source>
        <dbReference type="SAM" id="Coils"/>
    </source>
</evidence>
<comment type="similarity">
    <text evidence="1">Belongs to the VPS17 family.</text>
</comment>
<dbReference type="GO" id="GO:0030905">
    <property type="term" value="C:retromer, tubulation complex"/>
    <property type="evidence" value="ECO:0007669"/>
    <property type="project" value="TreeGrafter"/>
</dbReference>
<dbReference type="InterPro" id="IPR014461">
    <property type="entry name" value="Retromer_complex_Vps17"/>
</dbReference>
<dbReference type="Proteomes" id="UP000094389">
    <property type="component" value="Unassembled WGS sequence"/>
</dbReference>
<feature type="domain" description="PX" evidence="4">
    <location>
        <begin position="145"/>
        <end position="224"/>
    </location>
</feature>
<feature type="coiled-coil region" evidence="2">
    <location>
        <begin position="277"/>
        <end position="304"/>
    </location>
</feature>
<keyword evidence="1" id="KW-0813">Transport</keyword>
<dbReference type="EMBL" id="KV453926">
    <property type="protein sequence ID" value="ODV75521.1"/>
    <property type="molecule type" value="Genomic_DNA"/>
</dbReference>
<dbReference type="Pfam" id="PF09325">
    <property type="entry name" value="Vps5"/>
    <property type="match status" value="1"/>
</dbReference>
<feature type="region of interest" description="Disordered" evidence="3">
    <location>
        <begin position="520"/>
        <end position="569"/>
    </location>
</feature>
<dbReference type="PIRSF" id="PIRSF011791">
    <property type="entry name" value="Vps17"/>
    <property type="match status" value="1"/>
</dbReference>
<dbReference type="PANTHER" id="PTHR47433">
    <property type="entry name" value="VACUOLAR PROTEIN SORTING-ASSOCIATED PROTEIN 17"/>
    <property type="match status" value="1"/>
</dbReference>
<dbReference type="OrthoDB" id="9976382at2759"/>
<dbReference type="GO" id="GO:0005829">
    <property type="term" value="C:cytosol"/>
    <property type="evidence" value="ECO:0007669"/>
    <property type="project" value="GOC"/>
</dbReference>
<dbReference type="InterPro" id="IPR027267">
    <property type="entry name" value="AH/BAR_dom_sf"/>
</dbReference>
<dbReference type="InterPro" id="IPR053055">
    <property type="entry name" value="VPS17"/>
</dbReference>
<dbReference type="PANTHER" id="PTHR47433:SF1">
    <property type="entry name" value="VACUOLAR PROTEIN SORTING-ASSOCIATED PROTEIN 17"/>
    <property type="match status" value="1"/>
</dbReference>
<comment type="subunit">
    <text evidence="1">Component of the retromer complex.</text>
</comment>
<dbReference type="Gene3D" id="3.30.1520.10">
    <property type="entry name" value="Phox-like domain"/>
    <property type="match status" value="1"/>
</dbReference>
<dbReference type="Proteomes" id="UP000038830">
    <property type="component" value="Unassembled WGS sequence"/>
</dbReference>
<accession>A0A1E4S7M5</accession>
<evidence type="ECO:0000259" key="5">
    <source>
        <dbReference type="Pfam" id="PF09325"/>
    </source>
</evidence>
<feature type="compositionally biased region" description="Low complexity" evidence="3">
    <location>
        <begin position="28"/>
        <end position="39"/>
    </location>
</feature>